<dbReference type="AlphaFoldDB" id="A0A9W9ZAC2"/>
<reference evidence="2" key="1">
    <citation type="submission" date="2023-01" db="EMBL/GenBank/DDBJ databases">
        <title>Genome assembly of the deep-sea coral Lophelia pertusa.</title>
        <authorList>
            <person name="Herrera S."/>
            <person name="Cordes E."/>
        </authorList>
    </citation>
    <scope>NUCLEOTIDE SEQUENCE</scope>
    <source>
        <strain evidence="2">USNM1676648</strain>
        <tissue evidence="2">Polyp</tissue>
    </source>
</reference>
<name>A0A9W9ZAC2_9CNID</name>
<dbReference type="Proteomes" id="UP001163046">
    <property type="component" value="Unassembled WGS sequence"/>
</dbReference>
<accession>A0A9W9ZAC2</accession>
<feature type="region of interest" description="Disordered" evidence="1">
    <location>
        <begin position="1"/>
        <end position="27"/>
    </location>
</feature>
<feature type="compositionally biased region" description="Polar residues" evidence="1">
    <location>
        <begin position="1"/>
        <end position="17"/>
    </location>
</feature>
<evidence type="ECO:0000313" key="2">
    <source>
        <dbReference type="EMBL" id="KAJ7377665.1"/>
    </source>
</evidence>
<dbReference type="OrthoDB" id="10067219at2759"/>
<evidence type="ECO:0000313" key="3">
    <source>
        <dbReference type="Proteomes" id="UP001163046"/>
    </source>
</evidence>
<keyword evidence="3" id="KW-1185">Reference proteome</keyword>
<evidence type="ECO:0000256" key="1">
    <source>
        <dbReference type="SAM" id="MobiDB-lite"/>
    </source>
</evidence>
<sequence length="154" mass="17136">MEGSVVSTVDSQRTNPVVDSFPKKRGTSRSAVSGQRLVYKFVDLPYNYKPIKNFYDSGILEGDWDDGKTKEKQETPREMFQVFSRQNYITTTTASEFKVPQEPIRSQNVIHVSQCCCNGASRGVKHISVPVIMKCGHPSALPRKIVPADGQALA</sequence>
<protein>
    <submittedName>
        <fullName evidence="2">Uncharacterized protein</fullName>
    </submittedName>
</protein>
<dbReference type="EMBL" id="MU826375">
    <property type="protein sequence ID" value="KAJ7377665.1"/>
    <property type="molecule type" value="Genomic_DNA"/>
</dbReference>
<comment type="caution">
    <text evidence="2">The sequence shown here is derived from an EMBL/GenBank/DDBJ whole genome shotgun (WGS) entry which is preliminary data.</text>
</comment>
<gene>
    <name evidence="2" type="ORF">OS493_027743</name>
</gene>
<organism evidence="2 3">
    <name type="scientific">Desmophyllum pertusum</name>
    <dbReference type="NCBI Taxonomy" id="174260"/>
    <lineage>
        <taxon>Eukaryota</taxon>
        <taxon>Metazoa</taxon>
        <taxon>Cnidaria</taxon>
        <taxon>Anthozoa</taxon>
        <taxon>Hexacorallia</taxon>
        <taxon>Scleractinia</taxon>
        <taxon>Caryophylliina</taxon>
        <taxon>Caryophylliidae</taxon>
        <taxon>Desmophyllum</taxon>
    </lineage>
</organism>
<proteinExistence type="predicted"/>